<proteinExistence type="predicted"/>
<name>A0A3B5LIQ5_9TELE</name>
<dbReference type="PANTHER" id="PTHR10424">
    <property type="entry name" value="VIRAL ENVELOPE PROTEIN"/>
    <property type="match status" value="1"/>
</dbReference>
<evidence type="ECO:0000256" key="3">
    <source>
        <dbReference type="SAM" id="SignalP"/>
    </source>
</evidence>
<reference evidence="4" key="2">
    <citation type="submission" date="2025-09" db="UniProtKB">
        <authorList>
            <consortium name="Ensembl"/>
        </authorList>
    </citation>
    <scope>IDENTIFICATION</scope>
</reference>
<keyword evidence="2" id="KW-1133">Transmembrane helix</keyword>
<dbReference type="Ensembl" id="ENSXCOT00000012101.1">
    <property type="protein sequence ID" value="ENSXCOP00000011963.1"/>
    <property type="gene ID" value="ENSXCOG00000009056.1"/>
</dbReference>
<dbReference type="GeneTree" id="ENSGT00530000064449"/>
<feature type="transmembrane region" description="Helical" evidence="2">
    <location>
        <begin position="518"/>
        <end position="540"/>
    </location>
</feature>
<dbReference type="Gene3D" id="1.10.287.210">
    <property type="match status" value="1"/>
</dbReference>
<keyword evidence="3" id="KW-0732">Signal</keyword>
<keyword evidence="5" id="KW-1185">Reference proteome</keyword>
<feature type="signal peptide" evidence="3">
    <location>
        <begin position="1"/>
        <end position="26"/>
    </location>
</feature>
<organism evidence="4 5">
    <name type="scientific">Xiphophorus couchianus</name>
    <name type="common">Monterrey platyfish</name>
    <dbReference type="NCBI Taxonomy" id="32473"/>
    <lineage>
        <taxon>Eukaryota</taxon>
        <taxon>Metazoa</taxon>
        <taxon>Chordata</taxon>
        <taxon>Craniata</taxon>
        <taxon>Vertebrata</taxon>
        <taxon>Euteleostomi</taxon>
        <taxon>Actinopterygii</taxon>
        <taxon>Neopterygii</taxon>
        <taxon>Teleostei</taxon>
        <taxon>Neoteleostei</taxon>
        <taxon>Acanthomorphata</taxon>
        <taxon>Ovalentaria</taxon>
        <taxon>Atherinomorphae</taxon>
        <taxon>Cyprinodontiformes</taxon>
        <taxon>Poeciliidae</taxon>
        <taxon>Poeciliinae</taxon>
        <taxon>Xiphophorus</taxon>
    </lineage>
</organism>
<feature type="chain" id="PRO_5017272075" evidence="3">
    <location>
        <begin position="27"/>
        <end position="596"/>
    </location>
</feature>
<evidence type="ECO:0000256" key="1">
    <source>
        <dbReference type="SAM" id="MobiDB-lite"/>
    </source>
</evidence>
<keyword evidence="2" id="KW-0472">Membrane</keyword>
<dbReference type="InterPro" id="IPR018154">
    <property type="entry name" value="TLV/ENV_coat_polyprotein"/>
</dbReference>
<protein>
    <submittedName>
        <fullName evidence="4">Uncharacterized protein</fullName>
    </submittedName>
</protein>
<dbReference type="Pfam" id="PF00429">
    <property type="entry name" value="TLV_coat"/>
    <property type="match status" value="1"/>
</dbReference>
<dbReference type="Proteomes" id="UP000261380">
    <property type="component" value="Unplaced"/>
</dbReference>
<evidence type="ECO:0000313" key="4">
    <source>
        <dbReference type="Ensembl" id="ENSXCOP00000011963.1"/>
    </source>
</evidence>
<dbReference type="AlphaFoldDB" id="A0A3B5LIQ5"/>
<keyword evidence="2" id="KW-0812">Transmembrane</keyword>
<reference evidence="4" key="1">
    <citation type="submission" date="2025-08" db="UniProtKB">
        <authorList>
            <consortium name="Ensembl"/>
        </authorList>
    </citation>
    <scope>IDENTIFICATION</scope>
</reference>
<evidence type="ECO:0000256" key="2">
    <source>
        <dbReference type="SAM" id="Phobius"/>
    </source>
</evidence>
<evidence type="ECO:0000313" key="5">
    <source>
        <dbReference type="Proteomes" id="UP000261380"/>
    </source>
</evidence>
<accession>A0A3B5LIQ5</accession>
<dbReference type="PANTHER" id="PTHR10424:SF80">
    <property type="entry name" value="ENVELOPE GLYCOPROTEIN"/>
    <property type="match status" value="1"/>
</dbReference>
<sequence length="596" mass="66977">MTNKCIVFVFIVFGFLLCFHVEKLYARKNSCSTTHGMRVGIQVCIPPRSNTIVSVSWAGLTSAKKNKGINYRDNIWYMTNDISNTGWKTLVADEGNRWTKTWGTTTYAQYHKKLLTISRTDEGVQIVINTIKYPLIPPSFKGKTDITCWGFYLWAHTSGADPKFLIIFCEESKEEGGSDTSPWTVGVKVKEVKTVDDWFRVATGVSGNNNNWLLMVEQAAKMTKKDCVVCMEPRPLLRVTPAIITKQCLLEVMTKTNLKGTCVIYDAIFPLAAVDEKKPLFSKKIAPANFTCVNITGTGKRIGNLTKTMCTTVITVNDDFNPISRADVWWWCGDDRLFDRLPRKVTGFCALVSLLLPVSKRQHLQKREVTWKNTDTDPTYIDAIGVPRGVPDEYKLVDQVGAGFESTICWWCTINKNVDRINYIHYNVQRLGNWTQAGFEAVHEQLAATSLMAFQNRIALDMLLAEKGGVSADGSLTKAITGLRTLNGKMKEHSGVDTSMWDAWMDAFGKYRNLVSSVLVSIAVFAAILTLCGCCFVPCLRSLFNRLITTAISPMEDQMAQMYPLLEKKSDVDKEYSDDDSSDRYPDPGFWTGYNP</sequence>
<feature type="region of interest" description="Disordered" evidence="1">
    <location>
        <begin position="571"/>
        <end position="596"/>
    </location>
</feature>
<dbReference type="STRING" id="32473.ENSXCOP00000011963"/>
<dbReference type="SUPFAM" id="SSF58069">
    <property type="entry name" value="Virus ectodomain"/>
    <property type="match status" value="1"/>
</dbReference>